<feature type="transmembrane region" description="Helical" evidence="1">
    <location>
        <begin position="49"/>
        <end position="71"/>
    </location>
</feature>
<organism evidence="2 3">
    <name type="scientific">Hypsibius exemplaris</name>
    <name type="common">Freshwater tardigrade</name>
    <dbReference type="NCBI Taxonomy" id="2072580"/>
    <lineage>
        <taxon>Eukaryota</taxon>
        <taxon>Metazoa</taxon>
        <taxon>Ecdysozoa</taxon>
        <taxon>Tardigrada</taxon>
        <taxon>Eutardigrada</taxon>
        <taxon>Parachela</taxon>
        <taxon>Hypsibioidea</taxon>
        <taxon>Hypsibiidae</taxon>
        <taxon>Hypsibius</taxon>
    </lineage>
</organism>
<evidence type="ECO:0000313" key="2">
    <source>
        <dbReference type="EMBL" id="OWA54020.1"/>
    </source>
</evidence>
<gene>
    <name evidence="2" type="ORF">BV898_18443</name>
</gene>
<protein>
    <submittedName>
        <fullName evidence="2">Uncharacterized protein</fullName>
    </submittedName>
</protein>
<keyword evidence="1" id="KW-0472">Membrane</keyword>
<comment type="caution">
    <text evidence="2">The sequence shown here is derived from an EMBL/GenBank/DDBJ whole genome shotgun (WGS) entry which is preliminary data.</text>
</comment>
<dbReference type="Proteomes" id="UP000192578">
    <property type="component" value="Unassembled WGS sequence"/>
</dbReference>
<keyword evidence="1" id="KW-0812">Transmembrane</keyword>
<name>A0A9X6RNG8_HYPEX</name>
<reference evidence="3" key="1">
    <citation type="submission" date="2017-01" db="EMBL/GenBank/DDBJ databases">
        <title>Comparative genomics of anhydrobiosis in the tardigrade Hypsibius dujardini.</title>
        <authorList>
            <person name="Yoshida Y."/>
            <person name="Koutsovoulos G."/>
            <person name="Laetsch D."/>
            <person name="Stevens L."/>
            <person name="Kumar S."/>
            <person name="Horikawa D."/>
            <person name="Ishino K."/>
            <person name="Komine S."/>
            <person name="Tomita M."/>
            <person name="Blaxter M."/>
            <person name="Arakawa K."/>
        </authorList>
    </citation>
    <scope>NUCLEOTIDE SEQUENCE [LARGE SCALE GENOMIC DNA]</scope>
    <source>
        <strain evidence="3">Z151</strain>
    </source>
</reference>
<keyword evidence="1" id="KW-1133">Transmembrane helix</keyword>
<keyword evidence="3" id="KW-1185">Reference proteome</keyword>
<dbReference type="AlphaFoldDB" id="A0A9X6RNG8"/>
<proteinExistence type="predicted"/>
<dbReference type="EMBL" id="MTYJ01000365">
    <property type="protein sequence ID" value="OWA54020.1"/>
    <property type="molecule type" value="Genomic_DNA"/>
</dbReference>
<sequence>MDSGSDINKDQYERPSVTSMLSVGPYTTRQFLLLVQDSQATRRKRVLRLLFVMCVPILVLILQCAVTMLSASTTKVTSSNTALAITSSVQVGEVITRLARERGMTSSSDPWNNLVKLRASSDHAIAVVILWPGNSEDLPALRSPHALRHTLQTHRIDRSSNRTSISEVYWRHKGPAVAAPLCAGVIVNAKESLGIQRAIGSTIFSKGQGSTEEYNTFNENYFKARTFLEICFSHSGRSKALYDALLSDKADLTSRIASMRDAILQKQKNPRAC</sequence>
<evidence type="ECO:0000313" key="3">
    <source>
        <dbReference type="Proteomes" id="UP000192578"/>
    </source>
</evidence>
<accession>A0A9X6RNG8</accession>
<evidence type="ECO:0000256" key="1">
    <source>
        <dbReference type="SAM" id="Phobius"/>
    </source>
</evidence>